<dbReference type="EMBL" id="JACGCU010000009">
    <property type="protein sequence ID" value="MBA6059022.1"/>
    <property type="molecule type" value="Genomic_DNA"/>
</dbReference>
<comment type="caution">
    <text evidence="8">The sequence shown here is derived from an EMBL/GenBank/DDBJ whole genome shotgun (WGS) entry which is preliminary data.</text>
</comment>
<evidence type="ECO:0000256" key="2">
    <source>
        <dbReference type="ARBA" id="ARBA00022801"/>
    </source>
</evidence>
<dbReference type="InterPro" id="IPR011629">
    <property type="entry name" value="CobW-like_C"/>
</dbReference>
<evidence type="ECO:0000256" key="6">
    <source>
        <dbReference type="ARBA" id="ARBA00049117"/>
    </source>
</evidence>
<dbReference type="AlphaFoldDB" id="A0A7W2JHK7"/>
<keyword evidence="1" id="KW-0547">Nucleotide-binding</keyword>
<dbReference type="Proteomes" id="UP000556620">
    <property type="component" value="Unassembled WGS sequence"/>
</dbReference>
<organism evidence="8 9">
    <name type="scientific">Pseudomonas juntendi</name>
    <dbReference type="NCBI Taxonomy" id="2666183"/>
    <lineage>
        <taxon>Bacteria</taxon>
        <taxon>Pseudomonadati</taxon>
        <taxon>Pseudomonadota</taxon>
        <taxon>Gammaproteobacteria</taxon>
        <taxon>Pseudomonadales</taxon>
        <taxon>Pseudomonadaceae</taxon>
        <taxon>Pseudomonas</taxon>
    </lineage>
</organism>
<keyword evidence="2" id="KW-0378">Hydrolase</keyword>
<dbReference type="InterPro" id="IPR027417">
    <property type="entry name" value="P-loop_NTPase"/>
</dbReference>
<comment type="function">
    <text evidence="5">Zinc chaperone that directly transfers zinc cofactor to target proteins, thereby activating them. Zinc is transferred from the CXCC motif in the GTPase domain to the zinc binding site in target proteins in a process requiring GTP hydrolysis.</text>
</comment>
<evidence type="ECO:0000313" key="8">
    <source>
        <dbReference type="EMBL" id="MBA6059022.1"/>
    </source>
</evidence>
<dbReference type="SUPFAM" id="SSF52540">
    <property type="entry name" value="P-loop containing nucleoside triphosphate hydrolases"/>
    <property type="match status" value="1"/>
</dbReference>
<dbReference type="Gene3D" id="3.30.1220.10">
    <property type="entry name" value="CobW-like, C-terminal domain"/>
    <property type="match status" value="1"/>
</dbReference>
<name>A0A7W2JHK7_9PSED</name>
<reference evidence="8 9" key="1">
    <citation type="submission" date="2020-07" db="EMBL/GenBank/DDBJ databases">
        <title>Diversity of carbapenemase encoding genes among Pseudomonas putida group clinical isolates in a tertiary Brazilian hospital.</title>
        <authorList>
            <person name="Alberto-Lei F."/>
            <person name="Nodari C.S."/>
            <person name="Streling A.P."/>
            <person name="Paulino J.T."/>
            <person name="Bessa-Neto F.O."/>
            <person name="Cayo R."/>
            <person name="Gales A.C."/>
        </authorList>
    </citation>
    <scope>NUCLEOTIDE SEQUENCE [LARGE SCALE GENOMIC DNA]</scope>
    <source>
        <strain evidence="8 9">14535</strain>
    </source>
</reference>
<feature type="domain" description="CobW C-terminal" evidence="7">
    <location>
        <begin position="262"/>
        <end position="379"/>
    </location>
</feature>
<dbReference type="PANTHER" id="PTHR43603">
    <property type="entry name" value="COBW DOMAIN-CONTAINING PROTEIN DDB_G0274527"/>
    <property type="match status" value="1"/>
</dbReference>
<evidence type="ECO:0000256" key="3">
    <source>
        <dbReference type="ARBA" id="ARBA00023186"/>
    </source>
</evidence>
<dbReference type="SMART" id="SM00833">
    <property type="entry name" value="CobW_C"/>
    <property type="match status" value="1"/>
</dbReference>
<dbReference type="Gene3D" id="3.40.50.300">
    <property type="entry name" value="P-loop containing nucleotide triphosphate hydrolases"/>
    <property type="match status" value="1"/>
</dbReference>
<dbReference type="InterPro" id="IPR051927">
    <property type="entry name" value="Zn_Chap_cDPG_Synth"/>
</dbReference>
<evidence type="ECO:0000256" key="5">
    <source>
        <dbReference type="ARBA" id="ARBA00045658"/>
    </source>
</evidence>
<sequence length="429" mass="47418">MSNSAQAGRLPVTVLSGFLGAGKTTLLNHILRNRQDLKVAVIVNDMSEVNIDASEVQREVALHRGEDELIEMSNGCICCTLRADLLEQISALARQQRFDYLLIESTGISEPMPVAETFAFLDTNGFSLSELARLDTLVTVVDASQFMALLDSAETVARADATTDTPRRPLADLLIEQVEYANVILVNKYDLVDEAGYQALRAILAGLNPGAQILPMVSGNVALSSILGTGLFDLPSLAAAPGWMKRMDAHDTPVAESDTYGVVSWVYRERAPFHPQRLLEFLARPWRNGRLLRSKGYFWLASRHRETALLVHSGKQFQWDYVGHWWRFIDPSQWPQDKYRLQGITAKWDSIVGDCRQELVFIGQDLDIQALQRELDHCLLSPQEIASGPSAWPALPGAADFDSQALSIRQAQAPSADAAIQPEVSHAVV</sequence>
<comment type="catalytic activity">
    <reaction evidence="6">
        <text>GTP + H2O = GDP + phosphate + H(+)</text>
        <dbReference type="Rhea" id="RHEA:19669"/>
        <dbReference type="ChEBI" id="CHEBI:15377"/>
        <dbReference type="ChEBI" id="CHEBI:15378"/>
        <dbReference type="ChEBI" id="CHEBI:37565"/>
        <dbReference type="ChEBI" id="CHEBI:43474"/>
        <dbReference type="ChEBI" id="CHEBI:58189"/>
    </reaction>
    <physiologicalReaction direction="left-to-right" evidence="6">
        <dbReference type="Rhea" id="RHEA:19670"/>
    </physiologicalReaction>
</comment>
<dbReference type="PANTHER" id="PTHR43603:SF1">
    <property type="entry name" value="ZINC-REGULATED GTPASE METALLOPROTEIN ACTIVATOR 1"/>
    <property type="match status" value="1"/>
</dbReference>
<proteinExistence type="inferred from homology"/>
<evidence type="ECO:0000256" key="4">
    <source>
        <dbReference type="ARBA" id="ARBA00034320"/>
    </source>
</evidence>
<evidence type="ECO:0000259" key="7">
    <source>
        <dbReference type="SMART" id="SM00833"/>
    </source>
</evidence>
<protein>
    <submittedName>
        <fullName evidence="8">GTP-binding protein</fullName>
    </submittedName>
</protein>
<evidence type="ECO:0000256" key="1">
    <source>
        <dbReference type="ARBA" id="ARBA00022741"/>
    </source>
</evidence>
<dbReference type="GO" id="GO:0000166">
    <property type="term" value="F:nucleotide binding"/>
    <property type="evidence" value="ECO:0007669"/>
    <property type="project" value="UniProtKB-KW"/>
</dbReference>
<accession>A0A7W2JHK7</accession>
<dbReference type="InterPro" id="IPR003495">
    <property type="entry name" value="CobW/HypB/UreG_nucleotide-bd"/>
</dbReference>
<dbReference type="Pfam" id="PF02492">
    <property type="entry name" value="cobW"/>
    <property type="match status" value="1"/>
</dbReference>
<comment type="similarity">
    <text evidence="4">Belongs to the SIMIBI class G3E GTPase family. ZNG1 subfamily.</text>
</comment>
<dbReference type="InterPro" id="IPR036627">
    <property type="entry name" value="CobW-likC_sf"/>
</dbReference>
<evidence type="ECO:0000313" key="9">
    <source>
        <dbReference type="Proteomes" id="UP000556620"/>
    </source>
</evidence>
<dbReference type="CDD" id="cd03112">
    <property type="entry name" value="CobW-like"/>
    <property type="match status" value="1"/>
</dbReference>
<keyword evidence="3" id="KW-0143">Chaperone</keyword>
<gene>
    <name evidence="8" type="ORF">H4C44_07550</name>
</gene>
<dbReference type="Pfam" id="PF07683">
    <property type="entry name" value="CobW_C"/>
    <property type="match status" value="1"/>
</dbReference>
<dbReference type="RefSeq" id="WP_182365310.1">
    <property type="nucleotide sequence ID" value="NZ_JACGCU010000009.1"/>
</dbReference>
<dbReference type="GO" id="GO:0016787">
    <property type="term" value="F:hydrolase activity"/>
    <property type="evidence" value="ECO:0007669"/>
    <property type="project" value="UniProtKB-KW"/>
</dbReference>